<keyword evidence="1" id="KW-0472">Membrane</keyword>
<keyword evidence="1" id="KW-0812">Transmembrane</keyword>
<organism evidence="2 3">
    <name type="scientific">Actinomycetospora endophytica</name>
    <dbReference type="NCBI Taxonomy" id="2291215"/>
    <lineage>
        <taxon>Bacteria</taxon>
        <taxon>Bacillati</taxon>
        <taxon>Actinomycetota</taxon>
        <taxon>Actinomycetes</taxon>
        <taxon>Pseudonocardiales</taxon>
        <taxon>Pseudonocardiaceae</taxon>
        <taxon>Actinomycetospora</taxon>
    </lineage>
</organism>
<reference evidence="2 3" key="1">
    <citation type="submission" date="2021-11" db="EMBL/GenBank/DDBJ databases">
        <title>Draft genome sequence of Actinomycetospora sp. SF1 isolated from the rhizosphere soil.</title>
        <authorList>
            <person name="Duangmal K."/>
            <person name="Chantavorakit T."/>
        </authorList>
    </citation>
    <scope>NUCLEOTIDE SEQUENCE [LARGE SCALE GENOMIC DNA]</scope>
    <source>
        <strain evidence="2 3">TBRC 5722</strain>
    </source>
</reference>
<name>A0ABS8PD36_9PSEU</name>
<evidence type="ECO:0000313" key="2">
    <source>
        <dbReference type="EMBL" id="MCD2196191.1"/>
    </source>
</evidence>
<evidence type="ECO:0008006" key="4">
    <source>
        <dbReference type="Google" id="ProtNLM"/>
    </source>
</evidence>
<evidence type="ECO:0000256" key="1">
    <source>
        <dbReference type="SAM" id="Phobius"/>
    </source>
</evidence>
<dbReference type="EMBL" id="JAJNDB010000005">
    <property type="protein sequence ID" value="MCD2196191.1"/>
    <property type="molecule type" value="Genomic_DNA"/>
</dbReference>
<evidence type="ECO:0000313" key="3">
    <source>
        <dbReference type="Proteomes" id="UP001199469"/>
    </source>
</evidence>
<feature type="transmembrane region" description="Helical" evidence="1">
    <location>
        <begin position="12"/>
        <end position="31"/>
    </location>
</feature>
<protein>
    <recommendedName>
        <fullName evidence="4">Capsular polysaccharide biosynthesis protein</fullName>
    </recommendedName>
</protein>
<dbReference type="RefSeq" id="WP_230738045.1">
    <property type="nucleotide sequence ID" value="NZ_JAJNDB010000005.1"/>
</dbReference>
<keyword evidence="1" id="KW-1133">Transmembrane helix</keyword>
<dbReference type="Proteomes" id="UP001199469">
    <property type="component" value="Unassembled WGS sequence"/>
</dbReference>
<sequence>MQWTDFKAALRSARWAFVGLVVVGALGGLLLDLHLDRLPDSSSVQLTVSDATGAPPSSDSASTVRSFIKNQMPTYAELATSDDVLGPAASGSGTTLDELRPEVAVAAVQDSDQLTIDVRASSPSAATAEANAVTQSVTGAITRLETPEGHPSRVAVTTTSGPTAPAARFVPPVGVLTAAGALAGALVVLLAAAAWATGLPQRGWRGFTTWLFRRPAPGELTRVPGAELHEPRDDLEQALAKQAGQLLSKRKNKD</sequence>
<accession>A0ABS8PD36</accession>
<keyword evidence="3" id="KW-1185">Reference proteome</keyword>
<proteinExistence type="predicted"/>
<comment type="caution">
    <text evidence="2">The sequence shown here is derived from an EMBL/GenBank/DDBJ whole genome shotgun (WGS) entry which is preliminary data.</text>
</comment>
<gene>
    <name evidence="2" type="ORF">LQ327_22720</name>
</gene>
<feature type="transmembrane region" description="Helical" evidence="1">
    <location>
        <begin position="173"/>
        <end position="196"/>
    </location>
</feature>